<dbReference type="Pfam" id="PF11887">
    <property type="entry name" value="Mce4_CUP1"/>
    <property type="match status" value="1"/>
</dbReference>
<dbReference type="RefSeq" id="WP_309970745.1">
    <property type="nucleotide sequence ID" value="NZ_JAVDWH010000001.1"/>
</dbReference>
<dbReference type="InterPro" id="IPR052336">
    <property type="entry name" value="MlaD_Phospholipid_Transporter"/>
</dbReference>
<feature type="domain" description="Mammalian cell entry C-terminal" evidence="3">
    <location>
        <begin position="116"/>
        <end position="297"/>
    </location>
</feature>
<organism evidence="4 5">
    <name type="scientific">Aeromicrobium panaciterrae</name>
    <dbReference type="NCBI Taxonomy" id="363861"/>
    <lineage>
        <taxon>Bacteria</taxon>
        <taxon>Bacillati</taxon>
        <taxon>Actinomycetota</taxon>
        <taxon>Actinomycetes</taxon>
        <taxon>Propionibacteriales</taxon>
        <taxon>Nocardioidaceae</taxon>
        <taxon>Aeromicrobium</taxon>
    </lineage>
</organism>
<dbReference type="InterPro" id="IPR003399">
    <property type="entry name" value="Mce/MlaD"/>
</dbReference>
<dbReference type="PRINTS" id="PR01782">
    <property type="entry name" value="MCEVIRFACTOR"/>
</dbReference>
<name>A0ABU1UQ72_9ACTN</name>
<keyword evidence="1" id="KW-0812">Transmembrane</keyword>
<feature type="domain" description="Mce/MlaD" evidence="2">
    <location>
        <begin position="35"/>
        <end position="107"/>
    </location>
</feature>
<dbReference type="EMBL" id="JAVDWH010000001">
    <property type="protein sequence ID" value="MDR7087326.1"/>
    <property type="molecule type" value="Genomic_DNA"/>
</dbReference>
<sequence>MKNFSTRQIGIAGVVGTVIMGLFVLALSVIPFGQKHYSALMEHSAGLRVGEEVQVAGVGVGEVRDIKLEGKHVRVEFTLDKDIELGSQSRAAVKVATLLGTHFLDVTAKKGGDLKDDTIPLAQTSVPYNLQDVIDGGSGALNALDGEAISDSMTVLAEALRGTPVAAREAIDGVARLTEVAGKRSDQMRALLAATNDVTDDLVRNKERIIDLLEQSSLVLHELTSRRDAIDQLLTDSQRLARAVIGVLDDTEKDFTPLMRDLTKALDTMKSQKKSLTQSIDGLATMATYFANATGNGRWLDLKVPAPLGDNLTCAARGPAC</sequence>
<dbReference type="InterPro" id="IPR024516">
    <property type="entry name" value="Mce_C"/>
</dbReference>
<keyword evidence="1" id="KW-1133">Transmembrane helix</keyword>
<evidence type="ECO:0000259" key="2">
    <source>
        <dbReference type="Pfam" id="PF02470"/>
    </source>
</evidence>
<dbReference type="Pfam" id="PF02470">
    <property type="entry name" value="MlaD"/>
    <property type="match status" value="1"/>
</dbReference>
<keyword evidence="1" id="KW-0472">Membrane</keyword>
<comment type="caution">
    <text evidence="4">The sequence shown here is derived from an EMBL/GenBank/DDBJ whole genome shotgun (WGS) entry which is preliminary data.</text>
</comment>
<dbReference type="InterPro" id="IPR005693">
    <property type="entry name" value="Mce"/>
</dbReference>
<dbReference type="PANTHER" id="PTHR33371:SF18">
    <property type="entry name" value="MCE-FAMILY PROTEIN MCE3C"/>
    <property type="match status" value="1"/>
</dbReference>
<protein>
    <submittedName>
        <fullName evidence="4">Phospholipid/cholesterol/gamma-HCH transport system substrate-binding protein</fullName>
    </submittedName>
</protein>
<evidence type="ECO:0000313" key="5">
    <source>
        <dbReference type="Proteomes" id="UP001257739"/>
    </source>
</evidence>
<proteinExistence type="predicted"/>
<reference evidence="4 5" key="1">
    <citation type="submission" date="2023-07" db="EMBL/GenBank/DDBJ databases">
        <title>Sorghum-associated microbial communities from plants grown in Nebraska, USA.</title>
        <authorList>
            <person name="Schachtman D."/>
        </authorList>
    </citation>
    <scope>NUCLEOTIDE SEQUENCE [LARGE SCALE GENOMIC DNA]</scope>
    <source>
        <strain evidence="4 5">BE248</strain>
    </source>
</reference>
<evidence type="ECO:0000259" key="3">
    <source>
        <dbReference type="Pfam" id="PF11887"/>
    </source>
</evidence>
<gene>
    <name evidence="4" type="ORF">J2X11_002165</name>
</gene>
<dbReference type="PANTHER" id="PTHR33371">
    <property type="entry name" value="INTERMEMBRANE PHOSPHOLIPID TRANSPORT SYSTEM BINDING PROTEIN MLAD-RELATED"/>
    <property type="match status" value="1"/>
</dbReference>
<feature type="transmembrane region" description="Helical" evidence="1">
    <location>
        <begin position="12"/>
        <end position="33"/>
    </location>
</feature>
<dbReference type="NCBIfam" id="TIGR00996">
    <property type="entry name" value="Mtu_fam_mce"/>
    <property type="match status" value="1"/>
</dbReference>
<keyword evidence="5" id="KW-1185">Reference proteome</keyword>
<evidence type="ECO:0000256" key="1">
    <source>
        <dbReference type="SAM" id="Phobius"/>
    </source>
</evidence>
<dbReference type="Proteomes" id="UP001257739">
    <property type="component" value="Unassembled WGS sequence"/>
</dbReference>
<evidence type="ECO:0000313" key="4">
    <source>
        <dbReference type="EMBL" id="MDR7087326.1"/>
    </source>
</evidence>
<accession>A0ABU1UQ72</accession>